<name>A0A5C6QMA8_9GAMM</name>
<evidence type="ECO:0008006" key="3">
    <source>
        <dbReference type="Google" id="ProtNLM"/>
    </source>
</evidence>
<dbReference type="Proteomes" id="UP000321822">
    <property type="component" value="Unassembled WGS sequence"/>
</dbReference>
<dbReference type="Pfam" id="PF02482">
    <property type="entry name" value="Ribosomal_S30AE"/>
    <property type="match status" value="1"/>
</dbReference>
<gene>
    <name evidence="1" type="ORF">ESZ36_06725</name>
</gene>
<dbReference type="AlphaFoldDB" id="A0A5C6QMA8"/>
<dbReference type="InterPro" id="IPR003489">
    <property type="entry name" value="RHF/RaiA"/>
</dbReference>
<reference evidence="1 2" key="1">
    <citation type="submission" date="2019-07" db="EMBL/GenBank/DDBJ databases">
        <title>Genomes of sea-ice associated Colwellia species.</title>
        <authorList>
            <person name="Bowman J.P."/>
        </authorList>
    </citation>
    <scope>NUCLEOTIDE SEQUENCE [LARGE SCALE GENOMIC DNA]</scope>
    <source>
        <strain evidence="1 2">ACAM 459</strain>
    </source>
</reference>
<accession>A0A5C6QMA8</accession>
<dbReference type="OrthoDB" id="6228131at2"/>
<evidence type="ECO:0000313" key="1">
    <source>
        <dbReference type="EMBL" id="TWX69642.1"/>
    </source>
</evidence>
<dbReference type="EMBL" id="VOLT01000003">
    <property type="protein sequence ID" value="TWX69642.1"/>
    <property type="molecule type" value="Genomic_DNA"/>
</dbReference>
<comment type="caution">
    <text evidence="1">The sequence shown here is derived from an EMBL/GenBank/DDBJ whole genome shotgun (WGS) entry which is preliminary data.</text>
</comment>
<proteinExistence type="predicted"/>
<dbReference type="Gene3D" id="3.30.160.100">
    <property type="entry name" value="Ribosome hibernation promotion factor-like"/>
    <property type="match status" value="1"/>
</dbReference>
<keyword evidence="2" id="KW-1185">Reference proteome</keyword>
<evidence type="ECO:0000313" key="2">
    <source>
        <dbReference type="Proteomes" id="UP000321822"/>
    </source>
</evidence>
<protein>
    <recommendedName>
        <fullName evidence="3">HPF/RaiA family ribosome-associated protein</fullName>
    </recommendedName>
</protein>
<dbReference type="InterPro" id="IPR036567">
    <property type="entry name" value="RHF-like"/>
</dbReference>
<dbReference type="SUPFAM" id="SSF69754">
    <property type="entry name" value="Ribosome binding protein Y (YfiA homologue)"/>
    <property type="match status" value="1"/>
</dbReference>
<organism evidence="1 2">
    <name type="scientific">Colwellia demingiae</name>
    <dbReference type="NCBI Taxonomy" id="89401"/>
    <lineage>
        <taxon>Bacteria</taxon>
        <taxon>Pseudomonadati</taxon>
        <taxon>Pseudomonadota</taxon>
        <taxon>Gammaproteobacteria</taxon>
        <taxon>Alteromonadales</taxon>
        <taxon>Colwelliaceae</taxon>
        <taxon>Colwellia</taxon>
    </lineage>
</organism>
<sequence>MSPIFRGDLLMMVTTTFRHKTQDCQLKSYVNKIVENLSFYTDLINCIQVTFEADSCRKGNAKYGCHISLHLLGKKNIDIKVICRDAKDAFDQAFNQLSNKLKNSVRHKKGIENS</sequence>